<proteinExistence type="predicted"/>
<dbReference type="GO" id="GO:0000155">
    <property type="term" value="F:phosphorelay sensor kinase activity"/>
    <property type="evidence" value="ECO:0007669"/>
    <property type="project" value="InterPro"/>
</dbReference>
<dbReference type="EC" id="2.7.13.3" evidence="3"/>
<keyword evidence="9 12" id="KW-1133">Transmembrane helix</keyword>
<keyword evidence="8" id="KW-0067">ATP-binding</keyword>
<dbReference type="PANTHER" id="PTHR42878:SF7">
    <property type="entry name" value="SENSOR HISTIDINE KINASE GLRK"/>
    <property type="match status" value="1"/>
</dbReference>
<gene>
    <name evidence="14" type="ORF">SAMN05421547_11271</name>
</gene>
<keyword evidence="6" id="KW-0547">Nucleotide-binding</keyword>
<feature type="transmembrane region" description="Helical" evidence="12">
    <location>
        <begin position="35"/>
        <end position="55"/>
    </location>
</feature>
<dbReference type="RefSeq" id="WP_016447998.1">
    <property type="nucleotide sequence ID" value="NZ_CP141274.1"/>
</dbReference>
<accession>A0A1H3QC68</accession>
<organism evidence="14 15">
    <name type="scientific">Delftia lacustris</name>
    <dbReference type="NCBI Taxonomy" id="558537"/>
    <lineage>
        <taxon>Bacteria</taxon>
        <taxon>Pseudomonadati</taxon>
        <taxon>Pseudomonadota</taxon>
        <taxon>Betaproteobacteria</taxon>
        <taxon>Burkholderiales</taxon>
        <taxon>Comamonadaceae</taxon>
        <taxon>Delftia</taxon>
    </lineage>
</organism>
<dbReference type="InterPro" id="IPR035965">
    <property type="entry name" value="PAS-like_dom_sf"/>
</dbReference>
<evidence type="ECO:0000259" key="13">
    <source>
        <dbReference type="PROSITE" id="PS50109"/>
    </source>
</evidence>
<evidence type="ECO:0000256" key="10">
    <source>
        <dbReference type="ARBA" id="ARBA00023012"/>
    </source>
</evidence>
<dbReference type="InterPro" id="IPR000014">
    <property type="entry name" value="PAS"/>
</dbReference>
<feature type="transmembrane region" description="Helical" evidence="12">
    <location>
        <begin position="93"/>
        <end position="111"/>
    </location>
</feature>
<feature type="transmembrane region" description="Helical" evidence="12">
    <location>
        <begin position="123"/>
        <end position="155"/>
    </location>
</feature>
<dbReference type="CDD" id="cd00075">
    <property type="entry name" value="HATPase"/>
    <property type="match status" value="1"/>
</dbReference>
<evidence type="ECO:0000256" key="7">
    <source>
        <dbReference type="ARBA" id="ARBA00022777"/>
    </source>
</evidence>
<evidence type="ECO:0000256" key="8">
    <source>
        <dbReference type="ARBA" id="ARBA00022840"/>
    </source>
</evidence>
<dbReference type="SUPFAM" id="SSF55785">
    <property type="entry name" value="PYP-like sensor domain (PAS domain)"/>
    <property type="match status" value="1"/>
</dbReference>
<keyword evidence="4" id="KW-0808">Transferase</keyword>
<dbReference type="Gene3D" id="3.30.450.20">
    <property type="entry name" value="PAS domain"/>
    <property type="match status" value="1"/>
</dbReference>
<name>A0A1H3QC68_9BURK</name>
<dbReference type="SMART" id="SM00387">
    <property type="entry name" value="HATPase_c"/>
    <property type="match status" value="1"/>
</dbReference>
<evidence type="ECO:0000256" key="1">
    <source>
        <dbReference type="ARBA" id="ARBA00000085"/>
    </source>
</evidence>
<dbReference type="PROSITE" id="PS50109">
    <property type="entry name" value="HIS_KIN"/>
    <property type="match status" value="1"/>
</dbReference>
<evidence type="ECO:0000256" key="6">
    <source>
        <dbReference type="ARBA" id="ARBA00022741"/>
    </source>
</evidence>
<dbReference type="GO" id="GO:0030295">
    <property type="term" value="F:protein kinase activator activity"/>
    <property type="evidence" value="ECO:0007669"/>
    <property type="project" value="TreeGrafter"/>
</dbReference>
<keyword evidence="5 12" id="KW-0812">Transmembrane</keyword>
<dbReference type="SUPFAM" id="SSF47384">
    <property type="entry name" value="Homodimeric domain of signal transducing histidine kinase"/>
    <property type="match status" value="1"/>
</dbReference>
<dbReference type="AlphaFoldDB" id="A0A1H3QC68"/>
<dbReference type="InterPro" id="IPR050351">
    <property type="entry name" value="BphY/WalK/GraS-like"/>
</dbReference>
<dbReference type="GO" id="GO:0000156">
    <property type="term" value="F:phosphorelay response regulator activity"/>
    <property type="evidence" value="ECO:0007669"/>
    <property type="project" value="TreeGrafter"/>
</dbReference>
<dbReference type="InterPro" id="IPR036097">
    <property type="entry name" value="HisK_dim/P_sf"/>
</dbReference>
<feature type="transmembrane region" description="Helical" evidence="12">
    <location>
        <begin position="167"/>
        <end position="186"/>
    </location>
</feature>
<keyword evidence="7 14" id="KW-0418">Kinase</keyword>
<comment type="subcellular location">
    <subcellularLocation>
        <location evidence="2">Membrane</location>
        <topology evidence="2">Multi-pass membrane protein</topology>
    </subcellularLocation>
</comment>
<dbReference type="InterPro" id="IPR003594">
    <property type="entry name" value="HATPase_dom"/>
</dbReference>
<protein>
    <recommendedName>
        <fullName evidence="3">histidine kinase</fullName>
        <ecNumber evidence="3">2.7.13.3</ecNumber>
    </recommendedName>
</protein>
<evidence type="ECO:0000256" key="4">
    <source>
        <dbReference type="ARBA" id="ARBA00022679"/>
    </source>
</evidence>
<dbReference type="InterPro" id="IPR003661">
    <property type="entry name" value="HisK_dim/P_dom"/>
</dbReference>
<dbReference type="GeneID" id="94694722"/>
<dbReference type="Gene3D" id="1.10.287.130">
    <property type="match status" value="1"/>
</dbReference>
<comment type="catalytic activity">
    <reaction evidence="1">
        <text>ATP + protein L-histidine = ADP + protein N-phospho-L-histidine.</text>
        <dbReference type="EC" id="2.7.13.3"/>
    </reaction>
</comment>
<dbReference type="GO" id="GO:0005524">
    <property type="term" value="F:ATP binding"/>
    <property type="evidence" value="ECO:0007669"/>
    <property type="project" value="UniProtKB-KW"/>
</dbReference>
<evidence type="ECO:0000256" key="9">
    <source>
        <dbReference type="ARBA" id="ARBA00022989"/>
    </source>
</evidence>
<dbReference type="CDD" id="cd00082">
    <property type="entry name" value="HisKA"/>
    <property type="match status" value="1"/>
</dbReference>
<evidence type="ECO:0000256" key="2">
    <source>
        <dbReference type="ARBA" id="ARBA00004141"/>
    </source>
</evidence>
<dbReference type="Pfam" id="PF13188">
    <property type="entry name" value="PAS_8"/>
    <property type="match status" value="1"/>
</dbReference>
<feature type="domain" description="Histidine kinase" evidence="13">
    <location>
        <begin position="352"/>
        <end position="573"/>
    </location>
</feature>
<dbReference type="GO" id="GO:0007234">
    <property type="term" value="P:osmosensory signaling via phosphorelay pathway"/>
    <property type="evidence" value="ECO:0007669"/>
    <property type="project" value="TreeGrafter"/>
</dbReference>
<dbReference type="InterPro" id="IPR005467">
    <property type="entry name" value="His_kinase_dom"/>
</dbReference>
<dbReference type="Gene3D" id="3.30.565.10">
    <property type="entry name" value="Histidine kinase-like ATPase, C-terminal domain"/>
    <property type="match status" value="1"/>
</dbReference>
<evidence type="ECO:0000256" key="3">
    <source>
        <dbReference type="ARBA" id="ARBA00012438"/>
    </source>
</evidence>
<evidence type="ECO:0000313" key="14">
    <source>
        <dbReference type="EMBL" id="SDZ10688.1"/>
    </source>
</evidence>
<keyword evidence="11 12" id="KW-0472">Membrane</keyword>
<dbReference type="InterPro" id="IPR036890">
    <property type="entry name" value="HATPase_C_sf"/>
</dbReference>
<dbReference type="SMART" id="SM00388">
    <property type="entry name" value="HisKA"/>
    <property type="match status" value="1"/>
</dbReference>
<dbReference type="GO" id="GO:0016020">
    <property type="term" value="C:membrane"/>
    <property type="evidence" value="ECO:0007669"/>
    <property type="project" value="UniProtKB-SubCell"/>
</dbReference>
<dbReference type="PANTHER" id="PTHR42878">
    <property type="entry name" value="TWO-COMPONENT HISTIDINE KINASE"/>
    <property type="match status" value="1"/>
</dbReference>
<evidence type="ECO:0000256" key="11">
    <source>
        <dbReference type="ARBA" id="ARBA00023136"/>
    </source>
</evidence>
<evidence type="ECO:0000256" key="5">
    <source>
        <dbReference type="ARBA" id="ARBA00022692"/>
    </source>
</evidence>
<dbReference type="Pfam" id="PF00512">
    <property type="entry name" value="HisKA"/>
    <property type="match status" value="1"/>
</dbReference>
<dbReference type="Pfam" id="PF25323">
    <property type="entry name" value="6TM_PilS"/>
    <property type="match status" value="1"/>
</dbReference>
<sequence length="587" mass="63782">MQDAARSPPPTIDEATAQSPHDANAPFVRLWQGFLTGRVLIATALLLLQLALLSVQPGGNPLVWLVCLGYLGLTLLVRLTAREQPPSARAGVHWLPVIGVDIAAICLLQVLQTGPLNYSALLAIPILISAVLGNLTLALATTASVTLLTLGWVAWQDLAGRIESTQAYYQASFACAGYFAVAYLTHELARRVRRERHLAQHSSRKAQAQEQVNALVIRHLGEGVLVVDPQFRVQQANPAALHLLGLADAHALPFALKEHAGWQRLQDAVAQSFAQNLPISAAIHLQSIGQEGMTGLHLRTWLTEVATPSDATDAAEPALLQQLCVVFLHDLRELEARLRTEKLASMGRMSAAVAHEIRNPLAAITQANALLAEDLAQNPAQQQLCRIVGQNAERLARTVEDVLNIARAQQHIGEAHAGLLDLDQHVAQACQEWQAQGQPARSIQLLLDARARTVVFDGEHLRRILVNLLDNAQRYRSNAQQPHTLQVLTGAPAAGQIWLQVWSDGAALEPTVQRHLFEPFFSSESRSSGLGLYICRELCQRYDAGISYQRLSRPAPHGPVEGNAFSIVFRAGAASALPASLFDQIVV</sequence>
<evidence type="ECO:0000256" key="12">
    <source>
        <dbReference type="SAM" id="Phobius"/>
    </source>
</evidence>
<keyword evidence="10" id="KW-0902">Two-component regulatory system</keyword>
<dbReference type="SUPFAM" id="SSF55874">
    <property type="entry name" value="ATPase domain of HSP90 chaperone/DNA topoisomerase II/histidine kinase"/>
    <property type="match status" value="1"/>
</dbReference>
<dbReference type="Proteomes" id="UP000183417">
    <property type="component" value="Unassembled WGS sequence"/>
</dbReference>
<dbReference type="Pfam" id="PF02518">
    <property type="entry name" value="HATPase_c"/>
    <property type="match status" value="1"/>
</dbReference>
<reference evidence="14 15" key="1">
    <citation type="submission" date="2016-10" db="EMBL/GenBank/DDBJ databases">
        <authorList>
            <person name="de Groot N.N."/>
        </authorList>
    </citation>
    <scope>NUCLEOTIDE SEQUENCE [LARGE SCALE GENOMIC DNA]</scope>
    <source>
        <strain evidence="14 15">LMG 24775</strain>
    </source>
</reference>
<evidence type="ECO:0000313" key="15">
    <source>
        <dbReference type="Proteomes" id="UP000183417"/>
    </source>
</evidence>
<dbReference type="EMBL" id="FNPE01000012">
    <property type="protein sequence ID" value="SDZ10688.1"/>
    <property type="molecule type" value="Genomic_DNA"/>
</dbReference>
<feature type="transmembrane region" description="Helical" evidence="12">
    <location>
        <begin position="62"/>
        <end position="81"/>
    </location>
</feature>